<organism evidence="1 2">
    <name type="scientific">Acidovorax carolinensis</name>
    <dbReference type="NCBI Taxonomy" id="553814"/>
    <lineage>
        <taxon>Bacteria</taxon>
        <taxon>Pseudomonadati</taxon>
        <taxon>Pseudomonadota</taxon>
        <taxon>Betaproteobacteria</taxon>
        <taxon>Burkholderiales</taxon>
        <taxon>Comamonadaceae</taxon>
        <taxon>Acidovorax</taxon>
    </lineage>
</organism>
<sequence>MSCAPFSDAPGSLDAAATAALLPWSALADEIAALLWDSTVSVPARSVLPLAQGGSLFVMPATDRSVAMTKLITFTPGNAGTGRPSIQGDVVVFDIATGERRLVLDGPTVTARRTAAVSLLAARHLAPVPQGPLLIVGAGVQGRAHAEAFVVGLGVQEVWIASRSAASAEALAAQVHALGAQARVVADTDAALPHCPLVATCTPAQAVVLSATPRSDAFIAAVGAFTPTMVELAPALCQHVALHGTIVVDTGDAGHEAGDLLQAGLDVATMPMLRNAVCGPWTHGTRAGKGPVLFKSCGWAGWDLAAARLAMRRAAAEPPMPAAAERVPA</sequence>
<dbReference type="AlphaFoldDB" id="A0A240TZS0"/>
<dbReference type="InterPro" id="IPR003462">
    <property type="entry name" value="ODC_Mu_crystall"/>
</dbReference>
<dbReference type="InterPro" id="IPR023401">
    <property type="entry name" value="ODC_N"/>
</dbReference>
<dbReference type="NCBIfam" id="NF005603">
    <property type="entry name" value="PRK07340.1"/>
    <property type="match status" value="1"/>
</dbReference>
<dbReference type="PANTHER" id="PTHR13812:SF19">
    <property type="entry name" value="KETIMINE REDUCTASE MU-CRYSTALLIN"/>
    <property type="match status" value="1"/>
</dbReference>
<dbReference type="Pfam" id="PF02423">
    <property type="entry name" value="OCD_Mu_crystall"/>
    <property type="match status" value="1"/>
</dbReference>
<dbReference type="EMBL" id="CP021361">
    <property type="protein sequence ID" value="ART51095.1"/>
    <property type="molecule type" value="Genomic_DNA"/>
</dbReference>
<evidence type="ECO:0000313" key="1">
    <source>
        <dbReference type="EMBL" id="ART51095.1"/>
    </source>
</evidence>
<proteinExistence type="predicted"/>
<dbReference type="Gene3D" id="3.40.50.720">
    <property type="entry name" value="NAD(P)-binding Rossmann-like Domain"/>
    <property type="match status" value="1"/>
</dbReference>
<dbReference type="PIRSF" id="PIRSF001439">
    <property type="entry name" value="CryM"/>
    <property type="match status" value="1"/>
</dbReference>
<accession>A0A240TZS0</accession>
<dbReference type="SUPFAM" id="SSF51735">
    <property type="entry name" value="NAD(P)-binding Rossmann-fold domains"/>
    <property type="match status" value="1"/>
</dbReference>
<evidence type="ECO:0000313" key="2">
    <source>
        <dbReference type="Proteomes" id="UP000194432"/>
    </source>
</evidence>
<dbReference type="KEGG" id="acin:CBP34_04635"/>
<name>A0A240TZS0_9BURK</name>
<dbReference type="Gene3D" id="3.30.1780.10">
    <property type="entry name" value="ornithine cyclodeaminase, domain 1"/>
    <property type="match status" value="1"/>
</dbReference>
<dbReference type="RefSeq" id="WP_094097439.1">
    <property type="nucleotide sequence ID" value="NZ_CP021361.1"/>
</dbReference>
<dbReference type="GO" id="GO:0005737">
    <property type="term" value="C:cytoplasm"/>
    <property type="evidence" value="ECO:0007669"/>
    <property type="project" value="TreeGrafter"/>
</dbReference>
<keyword evidence="2" id="KW-1185">Reference proteome</keyword>
<gene>
    <name evidence="1" type="ORF">CBP34_04635</name>
</gene>
<dbReference type="InterPro" id="IPR036291">
    <property type="entry name" value="NAD(P)-bd_dom_sf"/>
</dbReference>
<protein>
    <submittedName>
        <fullName evidence="1">Ornithine cyclodeaminase</fullName>
    </submittedName>
</protein>
<reference evidence="1 2" key="1">
    <citation type="submission" date="2017-05" db="EMBL/GenBank/DDBJ databases">
        <title>Polyphasic characterization of four soil-derived phenanthrene-degrading Acidovorax strains and proposal of Acidovorax phenanthrenivorans sp. nov.</title>
        <authorList>
            <person name="Singleton D.R."/>
            <person name="Lee J."/>
            <person name="Dickey A.N."/>
            <person name="Stroud A."/>
            <person name="Scholl E.H."/>
            <person name="Wright F.A."/>
            <person name="Aitken M.D."/>
        </authorList>
    </citation>
    <scope>NUCLEOTIDE SEQUENCE [LARGE SCALE GENOMIC DNA]</scope>
    <source>
        <strain evidence="1">NA3</strain>
    </source>
</reference>
<dbReference type="PANTHER" id="PTHR13812">
    <property type="entry name" value="KETIMINE REDUCTASE MU-CRYSTALLIN"/>
    <property type="match status" value="1"/>
</dbReference>
<dbReference type="Proteomes" id="UP000194432">
    <property type="component" value="Chromosome 1"/>
</dbReference>